<name>A0ABP7JZK9_9ACTN</name>
<dbReference type="Proteomes" id="UP001501563">
    <property type="component" value="Unassembled WGS sequence"/>
</dbReference>
<sequence>MRHRGARHLGAGPSLVRSEYSSEGRGIRRGRPVRVGRIRMSGLVPSLDAWLMRHRQAWRS</sequence>
<feature type="region of interest" description="Disordered" evidence="1">
    <location>
        <begin position="1"/>
        <end position="27"/>
    </location>
</feature>
<dbReference type="EMBL" id="BAAAZA010000006">
    <property type="protein sequence ID" value="GAA3860322.1"/>
    <property type="molecule type" value="Genomic_DNA"/>
</dbReference>
<evidence type="ECO:0000256" key="1">
    <source>
        <dbReference type="SAM" id="MobiDB-lite"/>
    </source>
</evidence>
<comment type="caution">
    <text evidence="2">The sequence shown here is derived from an EMBL/GenBank/DDBJ whole genome shotgun (WGS) entry which is preliminary data.</text>
</comment>
<evidence type="ECO:0000313" key="2">
    <source>
        <dbReference type="EMBL" id="GAA3860322.1"/>
    </source>
</evidence>
<reference evidence="3" key="1">
    <citation type="journal article" date="2019" name="Int. J. Syst. Evol. Microbiol.">
        <title>The Global Catalogue of Microorganisms (GCM) 10K type strain sequencing project: providing services to taxonomists for standard genome sequencing and annotation.</title>
        <authorList>
            <consortium name="The Broad Institute Genomics Platform"/>
            <consortium name="The Broad Institute Genome Sequencing Center for Infectious Disease"/>
            <person name="Wu L."/>
            <person name="Ma J."/>
        </authorList>
    </citation>
    <scope>NUCLEOTIDE SEQUENCE [LARGE SCALE GENOMIC DNA]</scope>
    <source>
        <strain evidence="3">JCM 16578</strain>
    </source>
</reference>
<evidence type="ECO:0000313" key="3">
    <source>
        <dbReference type="Proteomes" id="UP001501563"/>
    </source>
</evidence>
<organism evidence="2 3">
    <name type="scientific">Streptomyces lannensis</name>
    <dbReference type="NCBI Taxonomy" id="766498"/>
    <lineage>
        <taxon>Bacteria</taxon>
        <taxon>Bacillati</taxon>
        <taxon>Actinomycetota</taxon>
        <taxon>Actinomycetes</taxon>
        <taxon>Kitasatosporales</taxon>
        <taxon>Streptomycetaceae</taxon>
        <taxon>Streptomyces</taxon>
    </lineage>
</organism>
<accession>A0ABP7JZK9</accession>
<gene>
    <name evidence="2" type="ORF">GCM10022207_24970</name>
</gene>
<proteinExistence type="predicted"/>
<protein>
    <submittedName>
        <fullName evidence="2">Uncharacterized protein</fullName>
    </submittedName>
</protein>
<keyword evidence="3" id="KW-1185">Reference proteome</keyword>